<keyword evidence="4 5" id="KW-0472">Membrane</keyword>
<keyword evidence="2 5" id="KW-0812">Transmembrane</keyword>
<evidence type="ECO:0000256" key="4">
    <source>
        <dbReference type="ARBA" id="ARBA00023136"/>
    </source>
</evidence>
<sequence length="324" mass="35487">MGKIWGSPGYDGGDVESGTLLYPGADALDNQLRWGFVRKVYGIITLQLACTALVAAAITSSVSVQHYLSANWGWQIGAMVVSMLGLIPLYIYRQQHPTNLILLFAWTPIFSVTVGMACSFYAPYIVLEALMITAGVVAGLTAYTFHATKRGVDFSFMGPMLWGCLWALIIWSVIQIFWPPGPVGRTIFSLLGAVLFCGCLVFDTQLLIQRYDMDDYIWASLNIYLDVTAEDRSAVRNGLLRQAKAACAAGRHIEEERVLLEHFNFSVRCQLQDARLDQNTAPEELASLQEAVRTSEAGLKTLAAAAAAAGERLVAQHLVVDCIV</sequence>
<protein>
    <submittedName>
        <fullName evidence="6">BI1 isoform B</fullName>
    </submittedName>
</protein>
<dbReference type="OrthoDB" id="7933078at2759"/>
<evidence type="ECO:0000256" key="3">
    <source>
        <dbReference type="ARBA" id="ARBA00022989"/>
    </source>
</evidence>
<evidence type="ECO:0000313" key="6">
    <source>
        <dbReference type="EMBL" id="PSC76223.1"/>
    </source>
</evidence>
<feature type="transmembrane region" description="Helical" evidence="5">
    <location>
        <begin position="184"/>
        <end position="202"/>
    </location>
</feature>
<dbReference type="InterPro" id="IPR006214">
    <property type="entry name" value="Bax_inhibitor_1-related"/>
</dbReference>
<comment type="similarity">
    <text evidence="5">Belongs to the BI1 family.</text>
</comment>
<comment type="caution">
    <text evidence="6">The sequence shown here is derived from an EMBL/GenBank/DDBJ whole genome shotgun (WGS) entry which is preliminary data.</text>
</comment>
<comment type="subcellular location">
    <subcellularLocation>
        <location evidence="1">Membrane</location>
        <topology evidence="1">Multi-pass membrane protein</topology>
    </subcellularLocation>
</comment>
<dbReference type="GO" id="GO:0016020">
    <property type="term" value="C:membrane"/>
    <property type="evidence" value="ECO:0007669"/>
    <property type="project" value="UniProtKB-SubCell"/>
</dbReference>
<name>A0A2P6VQ45_9CHLO</name>
<dbReference type="PANTHER" id="PTHR23291">
    <property type="entry name" value="BAX INHIBITOR-RELATED"/>
    <property type="match status" value="1"/>
</dbReference>
<dbReference type="EMBL" id="LHPF02000001">
    <property type="protein sequence ID" value="PSC76223.1"/>
    <property type="molecule type" value="Genomic_DNA"/>
</dbReference>
<gene>
    <name evidence="6" type="primary">g385</name>
    <name evidence="6" type="ORF">C2E20_0385</name>
</gene>
<feature type="transmembrane region" description="Helical" evidence="5">
    <location>
        <begin position="40"/>
        <end position="60"/>
    </location>
</feature>
<feature type="transmembrane region" description="Helical" evidence="5">
    <location>
        <begin position="99"/>
        <end position="123"/>
    </location>
</feature>
<evidence type="ECO:0000256" key="5">
    <source>
        <dbReference type="RuleBase" id="RU004379"/>
    </source>
</evidence>
<dbReference type="PANTHER" id="PTHR23291:SF50">
    <property type="entry name" value="PROTEIN LIFEGUARD 4"/>
    <property type="match status" value="1"/>
</dbReference>
<accession>A0A2P6VQ45</accession>
<keyword evidence="7" id="KW-1185">Reference proteome</keyword>
<dbReference type="Proteomes" id="UP000239649">
    <property type="component" value="Unassembled WGS sequence"/>
</dbReference>
<reference evidence="6 7" key="1">
    <citation type="journal article" date="2018" name="Plant J.">
        <title>Genome sequences of Chlorella sorokiniana UTEX 1602 and Micractinium conductrix SAG 241.80: implications to maltose excretion by a green alga.</title>
        <authorList>
            <person name="Arriola M.B."/>
            <person name="Velmurugan N."/>
            <person name="Zhang Y."/>
            <person name="Plunkett M.H."/>
            <person name="Hondzo H."/>
            <person name="Barney B.M."/>
        </authorList>
    </citation>
    <scope>NUCLEOTIDE SEQUENCE [LARGE SCALE GENOMIC DNA]</scope>
    <source>
        <strain evidence="6 7">SAG 241.80</strain>
    </source>
</reference>
<keyword evidence="3 5" id="KW-1133">Transmembrane helix</keyword>
<feature type="transmembrane region" description="Helical" evidence="5">
    <location>
        <begin position="160"/>
        <end position="178"/>
    </location>
</feature>
<dbReference type="Pfam" id="PF01027">
    <property type="entry name" value="Bax1-I"/>
    <property type="match status" value="1"/>
</dbReference>
<evidence type="ECO:0000256" key="2">
    <source>
        <dbReference type="ARBA" id="ARBA00022692"/>
    </source>
</evidence>
<organism evidence="6 7">
    <name type="scientific">Micractinium conductrix</name>
    <dbReference type="NCBI Taxonomy" id="554055"/>
    <lineage>
        <taxon>Eukaryota</taxon>
        <taxon>Viridiplantae</taxon>
        <taxon>Chlorophyta</taxon>
        <taxon>core chlorophytes</taxon>
        <taxon>Trebouxiophyceae</taxon>
        <taxon>Chlorellales</taxon>
        <taxon>Chlorellaceae</taxon>
        <taxon>Chlorella clade</taxon>
        <taxon>Micractinium</taxon>
    </lineage>
</organism>
<evidence type="ECO:0000256" key="1">
    <source>
        <dbReference type="ARBA" id="ARBA00004141"/>
    </source>
</evidence>
<dbReference type="AlphaFoldDB" id="A0A2P6VQ45"/>
<feature type="transmembrane region" description="Helical" evidence="5">
    <location>
        <begin position="129"/>
        <end position="148"/>
    </location>
</feature>
<feature type="transmembrane region" description="Helical" evidence="5">
    <location>
        <begin position="72"/>
        <end position="92"/>
    </location>
</feature>
<proteinExistence type="inferred from homology"/>
<evidence type="ECO:0000313" key="7">
    <source>
        <dbReference type="Proteomes" id="UP000239649"/>
    </source>
</evidence>